<proteinExistence type="predicted"/>
<dbReference type="InterPro" id="IPR001789">
    <property type="entry name" value="Sig_transdc_resp-reg_receiver"/>
</dbReference>
<evidence type="ECO:0000256" key="4">
    <source>
        <dbReference type="PROSITE-ProRule" id="PRU00339"/>
    </source>
</evidence>
<accession>A0A1W1HCJ1</accession>
<dbReference type="InterPro" id="IPR019734">
    <property type="entry name" value="TPR_rpt"/>
</dbReference>
<feature type="domain" description="Response regulatory" evidence="5">
    <location>
        <begin position="12"/>
        <end position="129"/>
    </location>
</feature>
<gene>
    <name evidence="6" type="ORF">MTBBW1_2160001</name>
</gene>
<dbReference type="Gene3D" id="1.25.40.10">
    <property type="entry name" value="Tetratricopeptide repeat domain"/>
    <property type="match status" value="2"/>
</dbReference>
<evidence type="ECO:0000259" key="5">
    <source>
        <dbReference type="PROSITE" id="PS50110"/>
    </source>
</evidence>
<keyword evidence="7" id="KW-1185">Reference proteome</keyword>
<name>A0A1W1HCJ1_9BACT</name>
<dbReference type="SUPFAM" id="SSF48452">
    <property type="entry name" value="TPR-like"/>
    <property type="match status" value="1"/>
</dbReference>
<dbReference type="STRING" id="1246637.MTBBW1_2160001"/>
<feature type="repeat" description="TPR" evidence="4">
    <location>
        <begin position="261"/>
        <end position="294"/>
    </location>
</feature>
<dbReference type="Pfam" id="PF13424">
    <property type="entry name" value="TPR_12"/>
    <property type="match status" value="1"/>
</dbReference>
<dbReference type="PANTHER" id="PTHR45641">
    <property type="entry name" value="TETRATRICOPEPTIDE REPEAT PROTEIN (AFU_ORTHOLOGUE AFUA_6G03870)"/>
    <property type="match status" value="1"/>
</dbReference>
<feature type="repeat" description="TPR" evidence="4">
    <location>
        <begin position="295"/>
        <end position="328"/>
    </location>
</feature>
<feature type="repeat" description="TPR" evidence="4">
    <location>
        <begin position="173"/>
        <end position="206"/>
    </location>
</feature>
<evidence type="ECO:0000313" key="7">
    <source>
        <dbReference type="Proteomes" id="UP000191931"/>
    </source>
</evidence>
<keyword evidence="1" id="KW-0677">Repeat</keyword>
<dbReference type="AlphaFoldDB" id="A0A1W1HCJ1"/>
<dbReference type="Pfam" id="PF00515">
    <property type="entry name" value="TPR_1"/>
    <property type="match status" value="1"/>
</dbReference>
<keyword evidence="2 4" id="KW-0802">TPR repeat</keyword>
<evidence type="ECO:0000256" key="2">
    <source>
        <dbReference type="ARBA" id="ARBA00022803"/>
    </source>
</evidence>
<evidence type="ECO:0000256" key="3">
    <source>
        <dbReference type="PROSITE-ProRule" id="PRU00169"/>
    </source>
</evidence>
<dbReference type="RefSeq" id="WP_087881835.1">
    <property type="nucleotide sequence ID" value="NZ_LT828559.1"/>
</dbReference>
<sequence>MTASEVKEKQYTILIVNENPKTLAGLTKAMHKMGFPDTVSVQNDEKAVLATTKKQINCIISAYEMNSINGLSFLRMIRKKKGYEDLPFFLTDPAFTTLKVLKAGQAGVTGLLVMPCTLTTLKEKITTTLSEPRAKVVNKAEKEVNKASELIDEGKFSEAIDEIQNIINQKENPEYYYNIGYIKSIQGKYSEAIAAFRKATQLDRLFAKAYEEMGRAYRALGQNDKADEYMSHAAQIHLERDNDGHAEEILNEILELGSDSLNVFNSLGVIYRRRGDHRTALNHYNKALRVHPDEPNIYYNIGRIHLDMKDMEKARELFQKAVEIDNSFIEAKQVIKAIDLGVI</sequence>
<dbReference type="InterPro" id="IPR011006">
    <property type="entry name" value="CheY-like_superfamily"/>
</dbReference>
<dbReference type="OrthoDB" id="5469454at2"/>
<dbReference type="PROSITE" id="PS50110">
    <property type="entry name" value="RESPONSE_REGULATORY"/>
    <property type="match status" value="1"/>
</dbReference>
<dbReference type="SMART" id="SM00028">
    <property type="entry name" value="TPR"/>
    <property type="match status" value="4"/>
</dbReference>
<comment type="caution">
    <text evidence="3">Lacks conserved residue(s) required for the propagation of feature annotation.</text>
</comment>
<protein>
    <submittedName>
        <fullName evidence="6">Tetratricopeptide TPR_1 repeat-containing protein</fullName>
    </submittedName>
</protein>
<reference evidence="6 7" key="1">
    <citation type="submission" date="2017-03" db="EMBL/GenBank/DDBJ databases">
        <authorList>
            <person name="Afonso C.L."/>
            <person name="Miller P.J."/>
            <person name="Scott M.A."/>
            <person name="Spackman E."/>
            <person name="Goraichik I."/>
            <person name="Dimitrov K.M."/>
            <person name="Suarez D.L."/>
            <person name="Swayne D.E."/>
        </authorList>
    </citation>
    <scope>NUCLEOTIDE SEQUENCE [LARGE SCALE GENOMIC DNA]</scope>
    <source>
        <strain evidence="6">PRJEB14757</strain>
    </source>
</reference>
<dbReference type="Gene3D" id="3.40.50.2300">
    <property type="match status" value="1"/>
</dbReference>
<dbReference type="SUPFAM" id="SSF52172">
    <property type="entry name" value="CheY-like"/>
    <property type="match status" value="1"/>
</dbReference>
<dbReference type="PROSITE" id="PS50293">
    <property type="entry name" value="TPR_REGION"/>
    <property type="match status" value="2"/>
</dbReference>
<feature type="repeat" description="TPR" evidence="4">
    <location>
        <begin position="207"/>
        <end position="240"/>
    </location>
</feature>
<dbReference type="SMART" id="SM00448">
    <property type="entry name" value="REC"/>
    <property type="match status" value="1"/>
</dbReference>
<dbReference type="EMBL" id="FWEV01000131">
    <property type="protein sequence ID" value="SLM30221.1"/>
    <property type="molecule type" value="Genomic_DNA"/>
</dbReference>
<dbReference type="PANTHER" id="PTHR45641:SF19">
    <property type="entry name" value="NEPHROCYSTIN-3"/>
    <property type="match status" value="1"/>
</dbReference>
<dbReference type="PROSITE" id="PS50005">
    <property type="entry name" value="TPR"/>
    <property type="match status" value="4"/>
</dbReference>
<dbReference type="GO" id="GO:0000160">
    <property type="term" value="P:phosphorelay signal transduction system"/>
    <property type="evidence" value="ECO:0007669"/>
    <property type="project" value="InterPro"/>
</dbReference>
<evidence type="ECO:0000313" key="6">
    <source>
        <dbReference type="EMBL" id="SLM30221.1"/>
    </source>
</evidence>
<evidence type="ECO:0000256" key="1">
    <source>
        <dbReference type="ARBA" id="ARBA00022737"/>
    </source>
</evidence>
<dbReference type="Pfam" id="PF00072">
    <property type="entry name" value="Response_reg"/>
    <property type="match status" value="1"/>
</dbReference>
<organism evidence="6 7">
    <name type="scientific">Desulfamplus magnetovallimortis</name>
    <dbReference type="NCBI Taxonomy" id="1246637"/>
    <lineage>
        <taxon>Bacteria</taxon>
        <taxon>Pseudomonadati</taxon>
        <taxon>Thermodesulfobacteriota</taxon>
        <taxon>Desulfobacteria</taxon>
        <taxon>Desulfobacterales</taxon>
        <taxon>Desulfobacteraceae</taxon>
        <taxon>Desulfamplus</taxon>
    </lineage>
</organism>
<dbReference type="InterPro" id="IPR011990">
    <property type="entry name" value="TPR-like_helical_dom_sf"/>
</dbReference>
<dbReference type="Proteomes" id="UP000191931">
    <property type="component" value="Unassembled WGS sequence"/>
</dbReference>
<dbReference type="Pfam" id="PF13181">
    <property type="entry name" value="TPR_8"/>
    <property type="match status" value="1"/>
</dbReference>